<dbReference type="PANTHER" id="PTHR15239:SF6">
    <property type="entry name" value="RIBOSOME QUALITY CONTROL COMPLEX SUBUNIT NEMF"/>
    <property type="match status" value="1"/>
</dbReference>
<evidence type="ECO:0000259" key="6">
    <source>
        <dbReference type="Pfam" id="PF05670"/>
    </source>
</evidence>
<dbReference type="GO" id="GO:0000049">
    <property type="term" value="F:tRNA binding"/>
    <property type="evidence" value="ECO:0007669"/>
    <property type="project" value="UniProtKB-UniRule"/>
</dbReference>
<protein>
    <recommendedName>
        <fullName evidence="5">Rqc2 homolog RqcH</fullName>
        <shortName evidence="5">RqcH</shortName>
    </recommendedName>
</protein>
<dbReference type="InterPro" id="IPR043682">
    <property type="entry name" value="RqcH_bacterial"/>
</dbReference>
<dbReference type="Pfam" id="PF05833">
    <property type="entry name" value="NFACT_N"/>
    <property type="match status" value="1"/>
</dbReference>
<dbReference type="GO" id="GO:0019843">
    <property type="term" value="F:rRNA binding"/>
    <property type="evidence" value="ECO:0007669"/>
    <property type="project" value="UniProtKB-UniRule"/>
</dbReference>
<evidence type="ECO:0000313" key="7">
    <source>
        <dbReference type="EMBL" id="EFW04138.1"/>
    </source>
</evidence>
<comment type="subunit">
    <text evidence="5">Associates with stalled 50S ribosomal subunits. Binds to RqcP.</text>
</comment>
<comment type="function">
    <text evidence="5">Key component of the ribosome quality control system (RQC), a ribosome-associated complex that mediates the extraction of incompletely synthesized nascent chains from stalled ribosomes and their subsequent degradation. RqcH recruits Ala-charged tRNA, and with RqcP directs the elongation of stalled nascent chains on 50S ribosomal subunits, leading to non-templated C-terminal alanine extensions (Ala tail). The Ala tail promotes nascent chain degradation. May add between 1 and at least 8 Ala residues. Binds to stalled 50S ribosomal subunits.</text>
</comment>
<dbReference type="GeneID" id="78228009"/>
<dbReference type="EMBL" id="ADKX01000039">
    <property type="protein sequence ID" value="EFW04138.1"/>
    <property type="molecule type" value="Genomic_DNA"/>
</dbReference>
<sequence length="547" mass="64457">MAYDGIMMSRVVENLQSQLERGRINKIYQISQYELLFHMRSQSSNMKLLMSIHPMYARLQLTSLSFPTPPSPNAFTMLLRKHLEGAYLESVKQIQLDRIVDMTFIGTNELKDTVKYHIYIEIMGKHSNVVIAHDNNKIIDCLKRVSPSMNSQRILQPGATYQFPPMLDKKNPLTSSYEKTDNFTRTYQGFSPELSREVLYRIDQGESFQDIMKMLKESNTLFIHKLMDKEYFHMIPLLHLQCPYYEYPLFDGLDKHYDFIDQKDRIKQQTSDLAKYIQNEYQKNLSKLHKLEKTLFDSQNSDEYRIKGDLLFANLHLIQRGQKEITVDNYYDDTKMTITLDERYDGKTNANRYYAKYQKAKNSLHHLNEQIHLTKEEIDYFDSLMTLMENASYYDALEIKEELENLGYLKKKKTKQVYRKKNKLHIETYLTKENITIYVGKNNLQNDYLTFKMASRNDMWFHVKDMPGSHVVVHSEELNEYTIRLASKIAAYFSKGKHSSSVPVNYTQIKTLKKPQGAKPGQVILNHYSTIYIDPDDSFLNEINKID</sequence>
<keyword evidence="2 5" id="KW-0699">rRNA-binding</keyword>
<dbReference type="GO" id="GO:0043023">
    <property type="term" value="F:ribosomal large subunit binding"/>
    <property type="evidence" value="ECO:0007669"/>
    <property type="project" value="UniProtKB-UniRule"/>
</dbReference>
<dbReference type="AlphaFoldDB" id="E7GCC9"/>
<feature type="domain" description="NFACT RNA-binding" evidence="6">
    <location>
        <begin position="429"/>
        <end position="524"/>
    </location>
</feature>
<gene>
    <name evidence="5" type="primary">rqcH</name>
    <name evidence="7" type="ORF">HMPREF9488_02421</name>
</gene>
<comment type="similarity">
    <text evidence="5">Belongs to the NEMF family.</text>
</comment>
<keyword evidence="5" id="KW-0175">Coiled coil</keyword>
<feature type="coiled-coil region" evidence="5">
    <location>
        <begin position="350"/>
        <end position="377"/>
    </location>
</feature>
<evidence type="ECO:0000256" key="5">
    <source>
        <dbReference type="HAMAP-Rule" id="MF_00844"/>
    </source>
</evidence>
<keyword evidence="4 5" id="KW-0648">Protein biosynthesis</keyword>
<proteinExistence type="inferred from homology"/>
<dbReference type="Pfam" id="PF05670">
    <property type="entry name" value="NFACT-R_1"/>
    <property type="match status" value="1"/>
</dbReference>
<dbReference type="Gene3D" id="2.30.310.10">
    <property type="entry name" value="ibrinogen binding protein from staphylococcus aureus domain"/>
    <property type="match status" value="1"/>
</dbReference>
<dbReference type="FunFam" id="2.30.310.10:FF:000004">
    <property type="entry name" value="Fibronectin-binding protein A"/>
    <property type="match status" value="1"/>
</dbReference>
<dbReference type="STRING" id="100884.GCA_000269565_00071"/>
<keyword evidence="1 5" id="KW-0820">tRNA-binding</keyword>
<evidence type="ECO:0000256" key="4">
    <source>
        <dbReference type="ARBA" id="ARBA00022917"/>
    </source>
</evidence>
<keyword evidence="3 5" id="KW-0694">RNA-binding</keyword>
<evidence type="ECO:0000256" key="2">
    <source>
        <dbReference type="ARBA" id="ARBA00022730"/>
    </source>
</evidence>
<dbReference type="Proteomes" id="UP000003157">
    <property type="component" value="Unassembled WGS sequence"/>
</dbReference>
<evidence type="ECO:0000256" key="1">
    <source>
        <dbReference type="ARBA" id="ARBA00022555"/>
    </source>
</evidence>
<evidence type="ECO:0000256" key="3">
    <source>
        <dbReference type="ARBA" id="ARBA00022884"/>
    </source>
</evidence>
<comment type="caution">
    <text evidence="7">The sequence shown here is derived from an EMBL/GenBank/DDBJ whole genome shotgun (WGS) entry which is preliminary data.</text>
</comment>
<dbReference type="InterPro" id="IPR051608">
    <property type="entry name" value="RQC_Subunit_NEMF"/>
</dbReference>
<organism evidence="7 8">
    <name type="scientific">Coprobacillus cateniformis</name>
    <dbReference type="NCBI Taxonomy" id="100884"/>
    <lineage>
        <taxon>Bacteria</taxon>
        <taxon>Bacillati</taxon>
        <taxon>Bacillota</taxon>
        <taxon>Erysipelotrichia</taxon>
        <taxon>Erysipelotrichales</taxon>
        <taxon>Coprobacillaceae</taxon>
        <taxon>Coprobacillus</taxon>
    </lineage>
</organism>
<reference evidence="7 8" key="1">
    <citation type="submission" date="2010-12" db="EMBL/GenBank/DDBJ databases">
        <title>The Genome Sequence of Coprobacillus sp. strain 29_1.</title>
        <authorList>
            <consortium name="The Broad Institute Genome Sequencing Platform"/>
            <person name="Earl A."/>
            <person name="Ward D."/>
            <person name="Feldgarden M."/>
            <person name="Gevers D."/>
            <person name="Daigneault M."/>
            <person name="Sibley C.D."/>
            <person name="White A."/>
            <person name="Strauss J."/>
            <person name="Allen-Vercoe E."/>
            <person name="Young S.K."/>
            <person name="Zeng Q."/>
            <person name="Gargeya S."/>
            <person name="Fitzgerald M."/>
            <person name="Haas B."/>
            <person name="Abouelleil A."/>
            <person name="Alvarado L."/>
            <person name="Arachchi H.M."/>
            <person name="Berlin A."/>
            <person name="Brown A."/>
            <person name="Chapman S.B."/>
            <person name="Chen Z."/>
            <person name="Dunbar C."/>
            <person name="Freedman E."/>
            <person name="Gearin G."/>
            <person name="Gellesch M."/>
            <person name="Goldberg J."/>
            <person name="Griggs A."/>
            <person name="Gujja S."/>
            <person name="Heilman E."/>
            <person name="Heiman D."/>
            <person name="Howarth C."/>
            <person name="Larson L."/>
            <person name="Lui A."/>
            <person name="MacDonald P.J.P."/>
            <person name="Mehta T."/>
            <person name="Montmayeur A."/>
            <person name="Murphy C."/>
            <person name="Neiman D."/>
            <person name="Pearson M."/>
            <person name="Priest M."/>
            <person name="Roberts A."/>
            <person name="Saif S."/>
            <person name="Shea T."/>
            <person name="Shenoy N."/>
            <person name="Sisk P."/>
            <person name="Stolte C."/>
            <person name="Sykes S."/>
            <person name="White J."/>
            <person name="Yandava C."/>
            <person name="Nusbaum C."/>
            <person name="Birren B."/>
        </authorList>
    </citation>
    <scope>NUCLEOTIDE SEQUENCE [LARGE SCALE GENOMIC DNA]</scope>
    <source>
        <strain evidence="7 8">29_1</strain>
    </source>
</reference>
<dbReference type="GO" id="GO:1990112">
    <property type="term" value="C:RQC complex"/>
    <property type="evidence" value="ECO:0007669"/>
    <property type="project" value="TreeGrafter"/>
</dbReference>
<dbReference type="OrthoDB" id="9766163at2"/>
<evidence type="ECO:0000313" key="8">
    <source>
        <dbReference type="Proteomes" id="UP000003157"/>
    </source>
</evidence>
<dbReference type="InterPro" id="IPR008532">
    <property type="entry name" value="NFACT_RNA-bd"/>
</dbReference>
<keyword evidence="8" id="KW-1185">Reference proteome</keyword>
<dbReference type="RefSeq" id="WP_008789509.1">
    <property type="nucleotide sequence ID" value="NZ_AKCB01000001.1"/>
</dbReference>
<dbReference type="eggNOG" id="COG1293">
    <property type="taxonomic scope" value="Bacteria"/>
</dbReference>
<dbReference type="HOGENOM" id="CLU_022481_2_1_9"/>
<dbReference type="GO" id="GO:0072344">
    <property type="term" value="P:rescue of stalled ribosome"/>
    <property type="evidence" value="ECO:0007669"/>
    <property type="project" value="UniProtKB-UniRule"/>
</dbReference>
<name>E7GCC9_9FIRM</name>
<dbReference type="HAMAP" id="MF_00844_B">
    <property type="entry name" value="RqcH_B"/>
    <property type="match status" value="1"/>
</dbReference>
<dbReference type="PANTHER" id="PTHR15239">
    <property type="entry name" value="NUCLEAR EXPORT MEDIATOR FACTOR NEMF"/>
    <property type="match status" value="1"/>
</dbReference>
<accession>E7GCC9</accession>